<dbReference type="AlphaFoldDB" id="A0A261S676"/>
<evidence type="ECO:0000259" key="9">
    <source>
        <dbReference type="Pfam" id="PF04324"/>
    </source>
</evidence>
<proteinExistence type="inferred from homology"/>
<comment type="similarity">
    <text evidence="8">Belongs to the Bfd family.</text>
</comment>
<keyword evidence="6" id="KW-0411">Iron-sulfur</keyword>
<evidence type="ECO:0000313" key="11">
    <source>
        <dbReference type="Proteomes" id="UP000216020"/>
    </source>
</evidence>
<accession>A0A261S676</accession>
<evidence type="ECO:0000256" key="8">
    <source>
        <dbReference type="ARBA" id="ARBA00046332"/>
    </source>
</evidence>
<name>A0A261S676_9BORD</name>
<dbReference type="InterPro" id="IPR041854">
    <property type="entry name" value="BFD-like_2Fe2S-bd_dom_sf"/>
</dbReference>
<evidence type="ECO:0000256" key="4">
    <source>
        <dbReference type="ARBA" id="ARBA00022982"/>
    </source>
</evidence>
<dbReference type="GO" id="GO:0046872">
    <property type="term" value="F:metal ion binding"/>
    <property type="evidence" value="ECO:0007669"/>
    <property type="project" value="UniProtKB-KW"/>
</dbReference>
<gene>
    <name evidence="10" type="ORF">CAL29_31250</name>
</gene>
<dbReference type="PANTHER" id="PTHR37424:SF1">
    <property type="entry name" value="BACTERIOFERRITIN-ASSOCIATED FERREDOXIN"/>
    <property type="match status" value="1"/>
</dbReference>
<evidence type="ECO:0000256" key="5">
    <source>
        <dbReference type="ARBA" id="ARBA00023004"/>
    </source>
</evidence>
<protein>
    <recommendedName>
        <fullName evidence="7">Bacterioferritin-associated ferredoxin</fullName>
    </recommendedName>
</protein>
<evidence type="ECO:0000256" key="7">
    <source>
        <dbReference type="ARBA" id="ARBA00039386"/>
    </source>
</evidence>
<keyword evidence="4" id="KW-0249">Electron transport</keyword>
<dbReference type="PANTHER" id="PTHR37424">
    <property type="entry name" value="BACTERIOFERRITIN-ASSOCIATED FERREDOXIN"/>
    <property type="match status" value="1"/>
</dbReference>
<comment type="caution">
    <text evidence="10">The sequence shown here is derived from an EMBL/GenBank/DDBJ whole genome shotgun (WGS) entry which is preliminary data.</text>
</comment>
<keyword evidence="1" id="KW-0813">Transport</keyword>
<dbReference type="GO" id="GO:0051537">
    <property type="term" value="F:2 iron, 2 sulfur cluster binding"/>
    <property type="evidence" value="ECO:0007669"/>
    <property type="project" value="UniProtKB-KW"/>
</dbReference>
<keyword evidence="11" id="KW-1185">Reference proteome</keyword>
<evidence type="ECO:0000256" key="3">
    <source>
        <dbReference type="ARBA" id="ARBA00022723"/>
    </source>
</evidence>
<reference evidence="11" key="1">
    <citation type="submission" date="2017-05" db="EMBL/GenBank/DDBJ databases">
        <title>Complete and WGS of Bordetella genogroups.</title>
        <authorList>
            <person name="Spilker T."/>
            <person name="Lipuma J."/>
        </authorList>
    </citation>
    <scope>NUCLEOTIDE SEQUENCE [LARGE SCALE GENOMIC DNA]</scope>
    <source>
        <strain evidence="11">AU16122</strain>
    </source>
</reference>
<sequence length="98" mass="9964">MYICVCNAVTERQVRSCVDAGATSLDDLEFELGVASCCGSCAATAAEYLPGGRCSSVCHVQSVAVQSRGHELPDTVVSLADQGGQAANSFPIPVVAAA</sequence>
<evidence type="ECO:0000313" key="10">
    <source>
        <dbReference type="EMBL" id="OZI32290.1"/>
    </source>
</evidence>
<dbReference type="RefSeq" id="WP_094856686.1">
    <property type="nucleotide sequence ID" value="NZ_NEVM01000005.1"/>
</dbReference>
<feature type="domain" description="BFD-like [2Fe-2S]-binding" evidence="9">
    <location>
        <begin position="2"/>
        <end position="49"/>
    </location>
</feature>
<evidence type="ECO:0000256" key="2">
    <source>
        <dbReference type="ARBA" id="ARBA00022714"/>
    </source>
</evidence>
<keyword evidence="2" id="KW-0001">2Fe-2S</keyword>
<keyword evidence="5" id="KW-0408">Iron</keyword>
<dbReference type="Pfam" id="PF04324">
    <property type="entry name" value="Fer2_BFD"/>
    <property type="match status" value="1"/>
</dbReference>
<dbReference type="EMBL" id="NEVM01000005">
    <property type="protein sequence ID" value="OZI32290.1"/>
    <property type="molecule type" value="Genomic_DNA"/>
</dbReference>
<keyword evidence="3" id="KW-0479">Metal-binding</keyword>
<dbReference type="InterPro" id="IPR052371">
    <property type="entry name" value="BFD-associated_ferredoxin"/>
</dbReference>
<dbReference type="OrthoDB" id="9815350at2"/>
<dbReference type="Gene3D" id="1.10.10.1100">
    <property type="entry name" value="BFD-like [2Fe-2S]-binding domain"/>
    <property type="match status" value="1"/>
</dbReference>
<dbReference type="Proteomes" id="UP000216020">
    <property type="component" value="Unassembled WGS sequence"/>
</dbReference>
<evidence type="ECO:0000256" key="6">
    <source>
        <dbReference type="ARBA" id="ARBA00023014"/>
    </source>
</evidence>
<dbReference type="InterPro" id="IPR007419">
    <property type="entry name" value="BFD-like_2Fe2S-bd_dom"/>
</dbReference>
<evidence type="ECO:0000256" key="1">
    <source>
        <dbReference type="ARBA" id="ARBA00022448"/>
    </source>
</evidence>
<organism evidence="10 11">
    <name type="scientific">Bordetella genomosp. 10</name>
    <dbReference type="NCBI Taxonomy" id="1416804"/>
    <lineage>
        <taxon>Bacteria</taxon>
        <taxon>Pseudomonadati</taxon>
        <taxon>Pseudomonadota</taxon>
        <taxon>Betaproteobacteria</taxon>
        <taxon>Burkholderiales</taxon>
        <taxon>Alcaligenaceae</taxon>
        <taxon>Bordetella</taxon>
    </lineage>
</organism>